<reference evidence="1" key="1">
    <citation type="submission" date="2019-04" db="EMBL/GenBank/DDBJ databases">
        <title>Microbes associate with the intestines of laboratory mice.</title>
        <authorList>
            <person name="Navarre W."/>
            <person name="Wong E."/>
            <person name="Huang K."/>
            <person name="Tropini C."/>
            <person name="Ng K."/>
            <person name="Yu B."/>
        </authorList>
    </citation>
    <scope>NUCLEOTIDE SEQUENCE</scope>
    <source>
        <strain evidence="1">NM04_E33</strain>
    </source>
</reference>
<name>A0AC61RER0_9BACT</name>
<gene>
    <name evidence="1" type="ORF">E5331_07635</name>
</gene>
<proteinExistence type="predicted"/>
<protein>
    <submittedName>
        <fullName evidence="1">Uncharacterized protein</fullName>
    </submittedName>
</protein>
<sequence length="153" mass="18445">MLELHERFKNDVLIQKVNLDGVELIVKPYLYNCAHKDSLPEWFDGLLEKFVHVITRDAKEDRRKIAKTVREFRSERAVRIHWIKPILENASDKRITRFKYIENSGREREYFWYRAKGYMVVVEYINPNFALITGFCVDQSNHAYYMRKLQNKA</sequence>
<dbReference type="EMBL" id="SRYB01000009">
    <property type="protein sequence ID" value="TGY79071.1"/>
    <property type="molecule type" value="Genomic_DNA"/>
</dbReference>
<accession>A0AC61RER0</accession>
<evidence type="ECO:0000313" key="1">
    <source>
        <dbReference type="EMBL" id="TGY79071.1"/>
    </source>
</evidence>
<dbReference type="Proteomes" id="UP000306319">
    <property type="component" value="Unassembled WGS sequence"/>
</dbReference>
<evidence type="ECO:0000313" key="2">
    <source>
        <dbReference type="Proteomes" id="UP000306319"/>
    </source>
</evidence>
<keyword evidence="2" id="KW-1185">Reference proteome</keyword>
<comment type="caution">
    <text evidence="1">The sequence shown here is derived from an EMBL/GenBank/DDBJ whole genome shotgun (WGS) entry which is preliminary data.</text>
</comment>
<organism evidence="1 2">
    <name type="scientific">Lepagella muris</name>
    <dbReference type="NCBI Taxonomy" id="3032870"/>
    <lineage>
        <taxon>Bacteria</taxon>
        <taxon>Pseudomonadati</taxon>
        <taxon>Bacteroidota</taxon>
        <taxon>Bacteroidia</taxon>
        <taxon>Bacteroidales</taxon>
        <taxon>Muribaculaceae</taxon>
        <taxon>Lepagella</taxon>
    </lineage>
</organism>